<dbReference type="Gene3D" id="1.10.10.10">
    <property type="entry name" value="Winged helix-like DNA-binding domain superfamily/Winged helix DNA-binding domain"/>
    <property type="match status" value="1"/>
</dbReference>
<dbReference type="Pfam" id="PF00126">
    <property type="entry name" value="HTH_1"/>
    <property type="match status" value="1"/>
</dbReference>
<sequence>MARNLPPLSAIRVFDAAARHSSFTAASTELGMTQAAVSYQIKILEERVGAALFERVARGVQLTKVGRRLFQQSSAALDILSDAYSDAQGTNAGTLSISVIPTFATSFLAQRIGTFHMAHSDIAVRMEVGETLVDFATSEFDAAIRGGYGEWNGLCSHLLIPAVFTPMLSPKLIDEAGELSSPEDLLKLPILSEGDAWWRHWLSLVGLNDAAIVSSSEKHFAPQIVEAGAAVAGHGVAMLTPTFFQSELESGLLVQPFEQVGYDGCGYWLVYPESRRNAVKIKRFRSWLESETAQFRDR</sequence>
<dbReference type="InterPro" id="IPR000847">
    <property type="entry name" value="LysR_HTH_N"/>
</dbReference>
<evidence type="ECO:0000256" key="4">
    <source>
        <dbReference type="ARBA" id="ARBA00023163"/>
    </source>
</evidence>
<dbReference type="SUPFAM" id="SSF53850">
    <property type="entry name" value="Periplasmic binding protein-like II"/>
    <property type="match status" value="1"/>
</dbReference>
<evidence type="ECO:0000313" key="7">
    <source>
        <dbReference type="Proteomes" id="UP000219439"/>
    </source>
</evidence>
<evidence type="ECO:0000256" key="3">
    <source>
        <dbReference type="ARBA" id="ARBA00023125"/>
    </source>
</evidence>
<dbReference type="GO" id="GO:0006351">
    <property type="term" value="P:DNA-templated transcription"/>
    <property type="evidence" value="ECO:0007669"/>
    <property type="project" value="TreeGrafter"/>
</dbReference>
<keyword evidence="4" id="KW-0804">Transcription</keyword>
<dbReference type="AlphaFoldDB" id="A0A285PBM8"/>
<dbReference type="GO" id="GO:0043565">
    <property type="term" value="F:sequence-specific DNA binding"/>
    <property type="evidence" value="ECO:0007669"/>
    <property type="project" value="TreeGrafter"/>
</dbReference>
<accession>A0A285PBM8</accession>
<feature type="domain" description="HTH lysR-type" evidence="5">
    <location>
        <begin position="6"/>
        <end position="63"/>
    </location>
</feature>
<dbReference type="InterPro" id="IPR036390">
    <property type="entry name" value="WH_DNA-bd_sf"/>
</dbReference>
<dbReference type="OrthoDB" id="9807765at2"/>
<evidence type="ECO:0000313" key="6">
    <source>
        <dbReference type="EMBL" id="SNZ19134.1"/>
    </source>
</evidence>
<evidence type="ECO:0000256" key="2">
    <source>
        <dbReference type="ARBA" id="ARBA00023015"/>
    </source>
</evidence>
<evidence type="ECO:0000256" key="1">
    <source>
        <dbReference type="ARBA" id="ARBA00009437"/>
    </source>
</evidence>
<protein>
    <submittedName>
        <fullName evidence="6">Transcriptional regulator</fullName>
    </submittedName>
</protein>
<keyword evidence="3" id="KW-0238">DNA-binding</keyword>
<dbReference type="PANTHER" id="PTHR30537">
    <property type="entry name" value="HTH-TYPE TRANSCRIPTIONAL REGULATOR"/>
    <property type="match status" value="1"/>
</dbReference>
<dbReference type="Proteomes" id="UP000219439">
    <property type="component" value="Unassembled WGS sequence"/>
</dbReference>
<dbReference type="InterPro" id="IPR058163">
    <property type="entry name" value="LysR-type_TF_proteobact-type"/>
</dbReference>
<dbReference type="GO" id="GO:0003700">
    <property type="term" value="F:DNA-binding transcription factor activity"/>
    <property type="evidence" value="ECO:0007669"/>
    <property type="project" value="InterPro"/>
</dbReference>
<comment type="similarity">
    <text evidence="1">Belongs to the LysR transcriptional regulatory family.</text>
</comment>
<dbReference type="RefSeq" id="WP_097154038.1">
    <property type="nucleotide sequence ID" value="NZ_OBEL01000002.1"/>
</dbReference>
<dbReference type="EMBL" id="OBEL01000002">
    <property type="protein sequence ID" value="SNZ19134.1"/>
    <property type="molecule type" value="Genomic_DNA"/>
</dbReference>
<dbReference type="FunFam" id="1.10.10.10:FF:000001">
    <property type="entry name" value="LysR family transcriptional regulator"/>
    <property type="match status" value="1"/>
</dbReference>
<organism evidence="6 7">
    <name type="scientific">Cohaesibacter gelatinilyticus</name>
    <dbReference type="NCBI Taxonomy" id="372072"/>
    <lineage>
        <taxon>Bacteria</taxon>
        <taxon>Pseudomonadati</taxon>
        <taxon>Pseudomonadota</taxon>
        <taxon>Alphaproteobacteria</taxon>
        <taxon>Hyphomicrobiales</taxon>
        <taxon>Cohaesibacteraceae</taxon>
    </lineage>
</organism>
<dbReference type="PROSITE" id="PS50931">
    <property type="entry name" value="HTH_LYSR"/>
    <property type="match status" value="1"/>
</dbReference>
<gene>
    <name evidence="6" type="ORF">SAMN06265368_2214</name>
</gene>
<keyword evidence="7" id="KW-1185">Reference proteome</keyword>
<dbReference type="PRINTS" id="PR00039">
    <property type="entry name" value="HTHLYSR"/>
</dbReference>
<dbReference type="InterPro" id="IPR036388">
    <property type="entry name" value="WH-like_DNA-bd_sf"/>
</dbReference>
<evidence type="ECO:0000259" key="5">
    <source>
        <dbReference type="PROSITE" id="PS50931"/>
    </source>
</evidence>
<dbReference type="InterPro" id="IPR005119">
    <property type="entry name" value="LysR_subst-bd"/>
</dbReference>
<keyword evidence="2" id="KW-0805">Transcription regulation</keyword>
<dbReference type="CDD" id="cd08432">
    <property type="entry name" value="PBP2_GcdR_TrpI_HvrB_AmpR_like"/>
    <property type="match status" value="1"/>
</dbReference>
<dbReference type="Pfam" id="PF03466">
    <property type="entry name" value="LysR_substrate"/>
    <property type="match status" value="1"/>
</dbReference>
<dbReference type="PANTHER" id="PTHR30537:SF26">
    <property type="entry name" value="GLYCINE CLEAVAGE SYSTEM TRANSCRIPTIONAL ACTIVATOR"/>
    <property type="match status" value="1"/>
</dbReference>
<dbReference type="Gene3D" id="3.40.190.10">
    <property type="entry name" value="Periplasmic binding protein-like II"/>
    <property type="match status" value="2"/>
</dbReference>
<reference evidence="6 7" key="1">
    <citation type="submission" date="2017-09" db="EMBL/GenBank/DDBJ databases">
        <authorList>
            <person name="Ehlers B."/>
            <person name="Leendertz F.H."/>
        </authorList>
    </citation>
    <scope>NUCLEOTIDE SEQUENCE [LARGE SCALE GENOMIC DNA]</scope>
    <source>
        <strain evidence="6 7">DSM 18289</strain>
    </source>
</reference>
<proteinExistence type="inferred from homology"/>
<name>A0A285PBM8_9HYPH</name>
<dbReference type="SUPFAM" id="SSF46785">
    <property type="entry name" value="Winged helix' DNA-binding domain"/>
    <property type="match status" value="1"/>
</dbReference>